<evidence type="ECO:0000256" key="7">
    <source>
        <dbReference type="ARBA" id="ARBA00023125"/>
    </source>
</evidence>
<dbReference type="GO" id="GO:0008270">
    <property type="term" value="F:zinc ion binding"/>
    <property type="evidence" value="ECO:0007669"/>
    <property type="project" value="UniProtKB-KW"/>
</dbReference>
<comment type="subunit">
    <text evidence="9">Component of the heterotrimeric canonical replication protein A complex (RPA).</text>
</comment>
<dbReference type="Proteomes" id="UP000053664">
    <property type="component" value="Unassembled WGS sequence"/>
</dbReference>
<dbReference type="EMBL" id="KE361631">
    <property type="protein sequence ID" value="EPQ29340.1"/>
    <property type="molecule type" value="Genomic_DNA"/>
</dbReference>
<dbReference type="InterPro" id="IPR007199">
    <property type="entry name" value="Rep_factor-A_N"/>
</dbReference>
<dbReference type="InterPro" id="IPR047192">
    <property type="entry name" value="Euk_RPA1_DBD_C"/>
</dbReference>
<keyword evidence="3 9" id="KW-0235">DNA replication</keyword>
<evidence type="ECO:0000259" key="12">
    <source>
        <dbReference type="Pfam" id="PF04057"/>
    </source>
</evidence>
<dbReference type="InterPro" id="IPR004591">
    <property type="entry name" value="Rfa1"/>
</dbReference>
<evidence type="ECO:0000313" key="16">
    <source>
        <dbReference type="Proteomes" id="UP000053664"/>
    </source>
</evidence>
<dbReference type="HOGENOM" id="CLU_012393_2_1_1"/>
<evidence type="ECO:0000259" key="11">
    <source>
        <dbReference type="Pfam" id="PF01336"/>
    </source>
</evidence>
<gene>
    <name evidence="15" type="ORF">PFL1_03095</name>
</gene>
<evidence type="ECO:0000256" key="5">
    <source>
        <dbReference type="ARBA" id="ARBA00022771"/>
    </source>
</evidence>
<evidence type="ECO:0000256" key="10">
    <source>
        <dbReference type="SAM" id="MobiDB-lite"/>
    </source>
</evidence>
<evidence type="ECO:0000256" key="8">
    <source>
        <dbReference type="ARBA" id="ARBA00023242"/>
    </source>
</evidence>
<keyword evidence="5 9" id="KW-0863">Zinc-finger</keyword>
<dbReference type="GeneID" id="19317206"/>
<accession>A0A061HBD0</accession>
<evidence type="ECO:0000256" key="6">
    <source>
        <dbReference type="ARBA" id="ARBA00022833"/>
    </source>
</evidence>
<dbReference type="GO" id="GO:0006281">
    <property type="term" value="P:DNA repair"/>
    <property type="evidence" value="ECO:0007669"/>
    <property type="project" value="InterPro"/>
</dbReference>
<protein>
    <recommendedName>
        <fullName evidence="9">Replication protein A subunit</fullName>
    </recommendedName>
</protein>
<keyword evidence="7 9" id="KW-0238">DNA-binding</keyword>
<evidence type="ECO:0000256" key="2">
    <source>
        <dbReference type="ARBA" id="ARBA00005690"/>
    </source>
</evidence>
<dbReference type="Pfam" id="PF04057">
    <property type="entry name" value="Rep-A_N"/>
    <property type="match status" value="1"/>
</dbReference>
<dbReference type="FunFam" id="2.40.50.140:FF:000064">
    <property type="entry name" value="Replication protein A subunit"/>
    <property type="match status" value="1"/>
</dbReference>
<organism evidence="15 16">
    <name type="scientific">Pseudozyma flocculosa PF-1</name>
    <dbReference type="NCBI Taxonomy" id="1277687"/>
    <lineage>
        <taxon>Eukaryota</taxon>
        <taxon>Fungi</taxon>
        <taxon>Dikarya</taxon>
        <taxon>Basidiomycota</taxon>
        <taxon>Ustilaginomycotina</taxon>
        <taxon>Ustilaginomycetes</taxon>
        <taxon>Ustilaginales</taxon>
        <taxon>Ustilaginaceae</taxon>
        <taxon>Pseudozyma</taxon>
    </lineage>
</organism>
<dbReference type="GO" id="GO:0006260">
    <property type="term" value="P:DNA replication"/>
    <property type="evidence" value="ECO:0007669"/>
    <property type="project" value="UniProtKB-KW"/>
</dbReference>
<evidence type="ECO:0000256" key="1">
    <source>
        <dbReference type="ARBA" id="ARBA00004123"/>
    </source>
</evidence>
<dbReference type="GO" id="GO:0005662">
    <property type="term" value="C:DNA replication factor A complex"/>
    <property type="evidence" value="ECO:0007669"/>
    <property type="project" value="UniProtKB-ARBA"/>
</dbReference>
<dbReference type="KEGG" id="pfp:PFL1_03095"/>
<dbReference type="Gene3D" id="2.40.50.140">
    <property type="entry name" value="Nucleic acid-binding proteins"/>
    <property type="match status" value="4"/>
</dbReference>
<evidence type="ECO:0000256" key="3">
    <source>
        <dbReference type="ARBA" id="ARBA00022705"/>
    </source>
</evidence>
<dbReference type="CDD" id="cd04476">
    <property type="entry name" value="RPA1_DBD_C"/>
    <property type="match status" value="1"/>
</dbReference>
<dbReference type="GO" id="GO:0007004">
    <property type="term" value="P:telomere maintenance via telomerase"/>
    <property type="evidence" value="ECO:0007669"/>
    <property type="project" value="UniProtKB-ARBA"/>
</dbReference>
<proteinExistence type="inferred from homology"/>
<keyword evidence="8 9" id="KW-0539">Nucleus</keyword>
<sequence length="619" mass="67744">MSLSDLTQGAIARMVESTDTSNGVQNPVCQILSIKKISSTSTANPNVGDRYRIILSDGVHFAQAMLASQKRQMAENGEIDRNSVVRVLQYSSNNVQNRRILILLDLEVIGGPTPERLGAPKALEDQARPAGAGAPVKQENGATAPATSYGGAGAGASAGSTKPAMGGRPGGSSMNAGLPIYPIEGLSPYQNKWTIKARVTSKSDIRHWSNQRGEGKLFSVKLLDESGEIKATGFNDAVDRFYGLLQENKVYLISKAKVSIAKKQFSNLSNEYEIMFENSTEIEECTDASDVPEVKYEFVPIDQLENVEPNQTCDVIGVLESYGEVSEIVSKASQRPVSKRELTLVDQSGRSVRLTMWGKSAENFPQNQGVDDKPVIAVKGVKVGDFGGRSLSMFGSSTMMVNPDIPESHGLRGWYDNDGATANFKPYSNVGMAGAGGAGAGGNLAERRSIAQVRDENLGMSEKPDYFNIRATIVYIKQDNLWYTACPSDSCNKKVNQENDGLWRCEKCDKSFEEPQYRYLLSTNVADMSGQMWLSGFNDDAEQIIGKTASELYQIREENESEYTAVLHRAANRMYMFNCRAKQDTFNDTTRVRYTISRAAPVDFAKAGHELAEAIKAYL</sequence>
<dbReference type="Pfam" id="PF01336">
    <property type="entry name" value="tRNA_anti-codon"/>
    <property type="match status" value="1"/>
</dbReference>
<feature type="domain" description="OB" evidence="11">
    <location>
        <begin position="193"/>
        <end position="275"/>
    </location>
</feature>
<dbReference type="SUPFAM" id="SSF50249">
    <property type="entry name" value="Nucleic acid-binding proteins"/>
    <property type="match status" value="4"/>
</dbReference>
<keyword evidence="4 9" id="KW-0479">Metal-binding</keyword>
<dbReference type="CDD" id="cd04477">
    <property type="entry name" value="RPA1N"/>
    <property type="match status" value="1"/>
</dbReference>
<evidence type="ECO:0000256" key="4">
    <source>
        <dbReference type="ARBA" id="ARBA00022723"/>
    </source>
</evidence>
<dbReference type="GO" id="GO:0003677">
    <property type="term" value="F:DNA binding"/>
    <property type="evidence" value="ECO:0007669"/>
    <property type="project" value="UniProtKB-KW"/>
</dbReference>
<dbReference type="FunFam" id="2.40.50.140:FF:000117">
    <property type="entry name" value="Replication protein A subunit"/>
    <property type="match status" value="1"/>
</dbReference>
<feature type="domain" description="Replication protein A OB" evidence="14">
    <location>
        <begin position="301"/>
        <end position="402"/>
    </location>
</feature>
<dbReference type="NCBIfam" id="TIGR00617">
    <property type="entry name" value="rpa1"/>
    <property type="match status" value="1"/>
</dbReference>
<name>A0A061HBD0_9BASI</name>
<dbReference type="InterPro" id="IPR004365">
    <property type="entry name" value="NA-bd_OB_tRNA"/>
</dbReference>
<dbReference type="InterPro" id="IPR012340">
    <property type="entry name" value="NA-bd_OB-fold"/>
</dbReference>
<feature type="domain" description="Replication factor A C-terminal" evidence="13">
    <location>
        <begin position="466"/>
        <end position="610"/>
    </location>
</feature>
<evidence type="ECO:0000313" key="15">
    <source>
        <dbReference type="EMBL" id="EPQ29340.1"/>
    </source>
</evidence>
<dbReference type="GO" id="GO:0000781">
    <property type="term" value="C:chromosome, telomeric region"/>
    <property type="evidence" value="ECO:0007669"/>
    <property type="project" value="UniProtKB-ARBA"/>
</dbReference>
<evidence type="ECO:0000256" key="9">
    <source>
        <dbReference type="RuleBase" id="RU364130"/>
    </source>
</evidence>
<dbReference type="InterPro" id="IPR013955">
    <property type="entry name" value="Rep_factor-A_C"/>
</dbReference>
<dbReference type="Pfam" id="PF08646">
    <property type="entry name" value="Rep_fac-A_C"/>
    <property type="match status" value="1"/>
</dbReference>
<comment type="subcellular location">
    <subcellularLocation>
        <location evidence="1 9">Nucleus</location>
    </subcellularLocation>
</comment>
<dbReference type="FunFam" id="2.40.50.140:FF:000041">
    <property type="entry name" value="Replication protein A subunit"/>
    <property type="match status" value="1"/>
</dbReference>
<dbReference type="OrthoDB" id="1751331at2759"/>
<comment type="similarity">
    <text evidence="2 9">Belongs to the replication factor A protein 1 family.</text>
</comment>
<dbReference type="FunFam" id="2.40.50.140:FF:000090">
    <property type="entry name" value="Replication protein A subunit"/>
    <property type="match status" value="1"/>
</dbReference>
<dbReference type="AlphaFoldDB" id="A0A061HBD0"/>
<dbReference type="PANTHER" id="PTHR47165">
    <property type="entry name" value="OS03G0429900 PROTEIN"/>
    <property type="match status" value="1"/>
</dbReference>
<dbReference type="CDD" id="cd04475">
    <property type="entry name" value="RPA1_DBD_B"/>
    <property type="match status" value="1"/>
</dbReference>
<evidence type="ECO:0000259" key="13">
    <source>
        <dbReference type="Pfam" id="PF08646"/>
    </source>
</evidence>
<dbReference type="PANTHER" id="PTHR47165:SF4">
    <property type="entry name" value="OS03G0429900 PROTEIN"/>
    <property type="match status" value="1"/>
</dbReference>
<feature type="domain" description="Replication factor-A protein 1 N-terminal" evidence="12">
    <location>
        <begin position="6"/>
        <end position="109"/>
    </location>
</feature>
<dbReference type="RefSeq" id="XP_007878802.1">
    <property type="nucleotide sequence ID" value="XM_007880611.1"/>
</dbReference>
<feature type="region of interest" description="Disordered" evidence="10">
    <location>
        <begin position="125"/>
        <end position="171"/>
    </location>
</feature>
<dbReference type="eggNOG" id="KOG0851">
    <property type="taxonomic scope" value="Eukaryota"/>
</dbReference>
<dbReference type="GO" id="GO:0006310">
    <property type="term" value="P:DNA recombination"/>
    <property type="evidence" value="ECO:0007669"/>
    <property type="project" value="InterPro"/>
</dbReference>
<reference evidence="15 16" key="1">
    <citation type="journal article" date="2013" name="Plant Cell">
        <title>The transition from a phytopathogenic smut ancestor to an anamorphic biocontrol agent deciphered by comparative whole-genome analysis.</title>
        <authorList>
            <person name="Lefebvre F."/>
            <person name="Joly D.L."/>
            <person name="Labbe C."/>
            <person name="Teichmann B."/>
            <person name="Linning R."/>
            <person name="Belzile F."/>
            <person name="Bakkeren G."/>
            <person name="Belanger R.R."/>
        </authorList>
    </citation>
    <scope>NUCLEOTIDE SEQUENCE [LARGE SCALE GENOMIC DNA]</scope>
    <source>
        <strain evidence="15 16">PF-1</strain>
    </source>
</reference>
<dbReference type="CDD" id="cd04474">
    <property type="entry name" value="RPA1_DBD_A"/>
    <property type="match status" value="1"/>
</dbReference>
<comment type="function">
    <text evidence="9">As part of the replication protein A (RPA/RP-A), a single-stranded DNA-binding heterotrimeric complex, may play an essential role in DNA replication, recombination and repair. Binds and stabilizes single-stranded DNA intermediates, preventing complementary DNA reannealing and recruiting different proteins involved in DNA metabolism.</text>
</comment>
<keyword evidence="6 9" id="KW-0862">Zinc</keyword>
<evidence type="ECO:0000259" key="14">
    <source>
        <dbReference type="Pfam" id="PF16900"/>
    </source>
</evidence>
<dbReference type="Pfam" id="PF16900">
    <property type="entry name" value="REPA_OB_2"/>
    <property type="match status" value="1"/>
</dbReference>
<dbReference type="InterPro" id="IPR031657">
    <property type="entry name" value="REPA_OB_2"/>
</dbReference>